<feature type="transmembrane region" description="Helical" evidence="2">
    <location>
        <begin position="6"/>
        <end position="26"/>
    </location>
</feature>
<dbReference type="RefSeq" id="WP_307347225.1">
    <property type="nucleotide sequence ID" value="NZ_JAUSUD010000050.1"/>
</dbReference>
<evidence type="ECO:0000256" key="2">
    <source>
        <dbReference type="SAM" id="Phobius"/>
    </source>
</evidence>
<keyword evidence="2" id="KW-0472">Membrane</keyword>
<comment type="caution">
    <text evidence="3">The sequence shown here is derived from an EMBL/GenBank/DDBJ whole genome shotgun (WGS) entry which is preliminary data.</text>
</comment>
<feature type="region of interest" description="Disordered" evidence="1">
    <location>
        <begin position="63"/>
        <end position="117"/>
    </location>
</feature>
<dbReference type="Proteomes" id="UP001234495">
    <property type="component" value="Unassembled WGS sequence"/>
</dbReference>
<organism evidence="3 4">
    <name type="scientific">Metabacillus malikii</name>
    <dbReference type="NCBI Taxonomy" id="1504265"/>
    <lineage>
        <taxon>Bacteria</taxon>
        <taxon>Bacillati</taxon>
        <taxon>Bacillota</taxon>
        <taxon>Bacilli</taxon>
        <taxon>Bacillales</taxon>
        <taxon>Bacillaceae</taxon>
        <taxon>Metabacillus</taxon>
    </lineage>
</organism>
<protein>
    <submittedName>
        <fullName evidence="3">Type IV secretory pathway VirB10-like protein</fullName>
    </submittedName>
</protein>
<keyword evidence="4" id="KW-1185">Reference proteome</keyword>
<keyword evidence="2" id="KW-1133">Transmembrane helix</keyword>
<reference evidence="3 4" key="1">
    <citation type="submission" date="2023-07" db="EMBL/GenBank/DDBJ databases">
        <title>Genomic Encyclopedia of Type Strains, Phase IV (KMG-IV): sequencing the most valuable type-strain genomes for metagenomic binning, comparative biology and taxonomic classification.</title>
        <authorList>
            <person name="Goeker M."/>
        </authorList>
    </citation>
    <scope>NUCLEOTIDE SEQUENCE [LARGE SCALE GENOMIC DNA]</scope>
    <source>
        <strain evidence="3 4">DSM 29005</strain>
    </source>
</reference>
<evidence type="ECO:0000313" key="4">
    <source>
        <dbReference type="Proteomes" id="UP001234495"/>
    </source>
</evidence>
<dbReference type="EMBL" id="JAUSUD010000050">
    <property type="protein sequence ID" value="MDQ0233621.1"/>
    <property type="molecule type" value="Genomic_DNA"/>
</dbReference>
<evidence type="ECO:0000313" key="3">
    <source>
        <dbReference type="EMBL" id="MDQ0233621.1"/>
    </source>
</evidence>
<accession>A0ABT9ZMW8</accession>
<name>A0ABT9ZMW8_9BACI</name>
<keyword evidence="2" id="KW-0812">Transmembrane</keyword>
<feature type="compositionally biased region" description="Basic and acidic residues" evidence="1">
    <location>
        <begin position="70"/>
        <end position="91"/>
    </location>
</feature>
<evidence type="ECO:0000256" key="1">
    <source>
        <dbReference type="SAM" id="MobiDB-lite"/>
    </source>
</evidence>
<proteinExistence type="predicted"/>
<dbReference type="Gene3D" id="3.30.1490.480">
    <property type="entry name" value="Endolytic murein transglycosylase"/>
    <property type="match status" value="1"/>
</dbReference>
<feature type="compositionally biased region" description="Basic and acidic residues" evidence="1">
    <location>
        <begin position="98"/>
        <end position="117"/>
    </location>
</feature>
<gene>
    <name evidence="3" type="ORF">J2S19_004976</name>
</gene>
<sequence>MSKARVQAFAAGMIVATSLLGVTYYLSDKQTDNTKKEITEKEVDTFLTEKGKMSIDTVEYEEYLATKDTANQEKEPAETPKENSTPAKEETPPQAETPAKEETPPQEEAPEKKEEEKKYTLTISEGMTTSAVSDLLEQNGIIEDSFEFSQFLIKNNYHQRVQLGTFEVKKGMDYNQLAQAITK</sequence>